<feature type="coiled-coil region" evidence="30">
    <location>
        <begin position="289"/>
        <end position="375"/>
    </location>
</feature>
<dbReference type="Pfam" id="PF25785">
    <property type="entry name" value="TPR"/>
    <property type="match status" value="1"/>
</dbReference>
<dbReference type="InterPro" id="IPR057577">
    <property type="entry name" value="Nucleoprot-TPR/MLP1_dom"/>
</dbReference>
<dbReference type="GO" id="GO:0051301">
    <property type="term" value="P:cell division"/>
    <property type="evidence" value="ECO:0007669"/>
    <property type="project" value="UniProtKB-KW"/>
</dbReference>
<reference evidence="35" key="1">
    <citation type="submission" date="2019-03" db="UniProtKB">
        <authorList>
            <consortium name="Ensembl"/>
        </authorList>
    </citation>
    <scope>IDENTIFICATION</scope>
</reference>
<evidence type="ECO:0000256" key="28">
    <source>
        <dbReference type="ARBA" id="ARBA00079318"/>
    </source>
</evidence>
<evidence type="ECO:0000256" key="21">
    <source>
        <dbReference type="ARBA" id="ARBA00023132"/>
    </source>
</evidence>
<feature type="compositionally biased region" description="Acidic residues" evidence="31">
    <location>
        <begin position="1917"/>
        <end position="1930"/>
    </location>
</feature>
<dbReference type="GO" id="GO:0042405">
    <property type="term" value="C:nuclear inclusion body"/>
    <property type="evidence" value="ECO:0007669"/>
    <property type="project" value="UniProtKB-ARBA"/>
</dbReference>
<dbReference type="Gene3D" id="1.10.287.1490">
    <property type="match status" value="2"/>
</dbReference>
<accession>A0A452V974</accession>
<evidence type="ECO:0000256" key="27">
    <source>
        <dbReference type="ARBA" id="ARBA00077074"/>
    </source>
</evidence>
<feature type="compositionally biased region" description="Polar residues" evidence="31">
    <location>
        <begin position="1606"/>
        <end position="1630"/>
    </location>
</feature>
<evidence type="ECO:0000256" key="3">
    <source>
        <dbReference type="ARBA" id="ARBA00004567"/>
    </source>
</evidence>
<evidence type="ECO:0000259" key="32">
    <source>
        <dbReference type="Pfam" id="PF07926"/>
    </source>
</evidence>
<keyword evidence="24" id="KW-0539">Nucleus</keyword>
<evidence type="ECO:0000256" key="19">
    <source>
        <dbReference type="ARBA" id="ARBA00023010"/>
    </source>
</evidence>
<feature type="region of interest" description="Disordered" evidence="31">
    <location>
        <begin position="1606"/>
        <end position="1653"/>
    </location>
</feature>
<gene>
    <name evidence="35" type="primary">TPR</name>
</gene>
<dbReference type="GO" id="GO:0044615">
    <property type="term" value="C:nuclear pore nuclear basket"/>
    <property type="evidence" value="ECO:0007669"/>
    <property type="project" value="UniProtKB-ARBA"/>
</dbReference>
<feature type="coiled-coil region" evidence="30">
    <location>
        <begin position="92"/>
        <end position="154"/>
    </location>
</feature>
<dbReference type="GO" id="GO:0006406">
    <property type="term" value="P:mRNA export from nucleus"/>
    <property type="evidence" value="ECO:0007669"/>
    <property type="project" value="TreeGrafter"/>
</dbReference>
<evidence type="ECO:0000256" key="4">
    <source>
        <dbReference type="ARBA" id="ARBA00004620"/>
    </source>
</evidence>
<comment type="subcellular location">
    <subcellularLocation>
        <location evidence="5">Chromosome</location>
        <location evidence="5">Centromere</location>
        <location evidence="5">Kinetochore</location>
    </subcellularLocation>
    <subcellularLocation>
        <location evidence="1">Cytoplasm</location>
        <location evidence="1">Cytoskeleton</location>
        <location evidence="1">Spindle</location>
    </subcellularLocation>
    <subcellularLocation>
        <location evidence="2">Nucleus membrane</location>
        <topology evidence="2">Peripheral membrane protein</topology>
        <orientation evidence="2">Cytoplasmic side</orientation>
    </subcellularLocation>
    <subcellularLocation>
        <location evidence="4">Nucleus membrane</location>
        <topology evidence="4">Peripheral membrane protein</topology>
        <orientation evidence="4">Nucleoplasmic side</orientation>
    </subcellularLocation>
    <subcellularLocation>
        <location evidence="3">Nucleus</location>
        <location evidence="3">Nuclear pore complex</location>
    </subcellularLocation>
</comment>
<keyword evidence="10" id="KW-0488">Methylation</keyword>
<evidence type="ECO:0000256" key="13">
    <source>
        <dbReference type="ARBA" id="ARBA00022618"/>
    </source>
</evidence>
<keyword evidence="19" id="KW-0811">Translocation</keyword>
<evidence type="ECO:0000256" key="9">
    <source>
        <dbReference type="ARBA" id="ARBA00022454"/>
    </source>
</evidence>
<protein>
    <recommendedName>
        <fullName evidence="7">Nucleoprotein TPR</fullName>
    </recommendedName>
    <alternativeName>
        <fullName evidence="29">Megator</fullName>
    </alternativeName>
    <alternativeName>
        <fullName evidence="27">NPC-associated intranuclear protein</fullName>
    </alternativeName>
    <alternativeName>
        <fullName evidence="28">Translocated promoter region protein</fullName>
    </alternativeName>
</protein>
<keyword evidence="9" id="KW-0158">Chromosome</keyword>
<evidence type="ECO:0000256" key="15">
    <source>
        <dbReference type="ARBA" id="ARBA00022816"/>
    </source>
</evidence>
<feature type="compositionally biased region" description="Low complexity" evidence="31">
    <location>
        <begin position="1958"/>
        <end position="1970"/>
    </location>
</feature>
<keyword evidence="12" id="KW-0597">Phosphoprotein</keyword>
<evidence type="ECO:0000256" key="31">
    <source>
        <dbReference type="SAM" id="MobiDB-lite"/>
    </source>
</evidence>
<evidence type="ECO:0000256" key="14">
    <source>
        <dbReference type="ARBA" id="ARBA00022776"/>
    </source>
</evidence>
<dbReference type="InterPro" id="IPR057974">
    <property type="entry name" value="NUA/TPR/MLP1-2-like_dom"/>
</dbReference>
<evidence type="ECO:0000256" key="24">
    <source>
        <dbReference type="ARBA" id="ARBA00023242"/>
    </source>
</evidence>
<feature type="compositionally biased region" description="Acidic residues" evidence="31">
    <location>
        <begin position="1683"/>
        <end position="1707"/>
    </location>
</feature>
<feature type="domain" description="Nucleoprotein TPR/MLP1-2" evidence="32">
    <location>
        <begin position="906"/>
        <end position="1001"/>
    </location>
</feature>
<dbReference type="FunFam" id="1.10.287.1490:FF:000005">
    <property type="entry name" value="nucleoprotein TPR isoform X2"/>
    <property type="match status" value="1"/>
</dbReference>
<dbReference type="GO" id="GO:0005819">
    <property type="term" value="C:spindle"/>
    <property type="evidence" value="ECO:0007669"/>
    <property type="project" value="UniProtKB-SubCell"/>
</dbReference>
<evidence type="ECO:0000256" key="20">
    <source>
        <dbReference type="ARBA" id="ARBA00023054"/>
    </source>
</evidence>
<name>A0A452V974_URSMA</name>
<evidence type="ECO:0000256" key="18">
    <source>
        <dbReference type="ARBA" id="ARBA00022990"/>
    </source>
</evidence>
<keyword evidence="26" id="KW-0137">Centromere</keyword>
<feature type="coiled-coil region" evidence="30">
    <location>
        <begin position="183"/>
        <end position="228"/>
    </location>
</feature>
<keyword evidence="15" id="KW-0509">mRNA transport</keyword>
<dbReference type="PANTHER" id="PTHR18898:SF2">
    <property type="entry name" value="NUCLEOPROTEIN TPR"/>
    <property type="match status" value="1"/>
</dbReference>
<dbReference type="FunFam" id="1.10.287.1490:FF:000004">
    <property type="entry name" value="nucleoprotein TPR isoform X2"/>
    <property type="match status" value="1"/>
</dbReference>
<evidence type="ECO:0000256" key="30">
    <source>
        <dbReference type="SAM" id="Coils"/>
    </source>
</evidence>
<evidence type="ECO:0000256" key="17">
    <source>
        <dbReference type="ARBA" id="ARBA00022927"/>
    </source>
</evidence>
<keyword evidence="23" id="KW-0206">Cytoskeleton</keyword>
<evidence type="ECO:0000256" key="25">
    <source>
        <dbReference type="ARBA" id="ARBA00023306"/>
    </source>
</evidence>
<dbReference type="Pfam" id="PF07926">
    <property type="entry name" value="TPR_MLP1_2"/>
    <property type="match status" value="1"/>
</dbReference>
<keyword evidence="18" id="KW-0007">Acetylation</keyword>
<feature type="coiled-coil region" evidence="30">
    <location>
        <begin position="524"/>
        <end position="660"/>
    </location>
</feature>
<dbReference type="GO" id="GO:0090316">
    <property type="term" value="P:positive regulation of intracellular protein transport"/>
    <property type="evidence" value="ECO:0007669"/>
    <property type="project" value="UniProtKB-ARBA"/>
</dbReference>
<feature type="coiled-coil region" evidence="30">
    <location>
        <begin position="686"/>
        <end position="882"/>
    </location>
</feature>
<evidence type="ECO:0000256" key="10">
    <source>
        <dbReference type="ARBA" id="ARBA00022481"/>
    </source>
</evidence>
<evidence type="ECO:0000256" key="16">
    <source>
        <dbReference type="ARBA" id="ARBA00022838"/>
    </source>
</evidence>
<feature type="domain" description="NUA/TPR/MLP1-2-like" evidence="34">
    <location>
        <begin position="334"/>
        <end position="431"/>
    </location>
</feature>
<keyword evidence="20 30" id="KW-0175">Coiled coil</keyword>
<dbReference type="PANTHER" id="PTHR18898">
    <property type="entry name" value="NUCLEOPROTEIN TPR-RELATED"/>
    <property type="match status" value="1"/>
</dbReference>
<keyword evidence="14" id="KW-0498">Mitosis</keyword>
<dbReference type="GO" id="GO:1901673">
    <property type="term" value="P:regulation of mitotic spindle assembly"/>
    <property type="evidence" value="ECO:0007669"/>
    <property type="project" value="TreeGrafter"/>
</dbReference>
<feature type="coiled-coil region" evidence="30">
    <location>
        <begin position="1056"/>
        <end position="1251"/>
    </location>
</feature>
<feature type="compositionally biased region" description="Polar residues" evidence="31">
    <location>
        <begin position="1885"/>
        <end position="1902"/>
    </location>
</feature>
<evidence type="ECO:0000256" key="29">
    <source>
        <dbReference type="ARBA" id="ARBA00083105"/>
    </source>
</evidence>
<keyword evidence="13" id="KW-0132">Cell division</keyword>
<organism evidence="35">
    <name type="scientific">Ursus maritimus</name>
    <name type="common">Polar bear</name>
    <name type="synonym">Thalarctos maritimus</name>
    <dbReference type="NCBI Taxonomy" id="29073"/>
    <lineage>
        <taxon>Eukaryota</taxon>
        <taxon>Metazoa</taxon>
        <taxon>Chordata</taxon>
        <taxon>Craniata</taxon>
        <taxon>Vertebrata</taxon>
        <taxon>Euteleostomi</taxon>
        <taxon>Mammalia</taxon>
        <taxon>Eutheria</taxon>
        <taxon>Laurasiatheria</taxon>
        <taxon>Carnivora</taxon>
        <taxon>Caniformia</taxon>
        <taxon>Ursidae</taxon>
        <taxon>Ursus</taxon>
    </lineage>
</organism>
<feature type="coiled-coil region" evidence="30">
    <location>
        <begin position="4"/>
        <end position="45"/>
    </location>
</feature>
<dbReference type="GO" id="GO:0017056">
    <property type="term" value="F:structural constituent of nuclear pore"/>
    <property type="evidence" value="ECO:0007669"/>
    <property type="project" value="TreeGrafter"/>
</dbReference>
<feature type="domain" description="Nucleoprotein TPR/MPL1" evidence="33">
    <location>
        <begin position="44"/>
        <end position="122"/>
    </location>
</feature>
<dbReference type="GO" id="GO:0046824">
    <property type="term" value="P:positive regulation of nucleocytoplasmic transport"/>
    <property type="evidence" value="ECO:0007669"/>
    <property type="project" value="UniProtKB-ARBA"/>
</dbReference>
<feature type="region of interest" description="Disordered" evidence="31">
    <location>
        <begin position="1683"/>
        <end position="1718"/>
    </location>
</feature>
<feature type="compositionally biased region" description="Low complexity" evidence="31">
    <location>
        <begin position="1903"/>
        <end position="1916"/>
    </location>
</feature>
<evidence type="ECO:0000256" key="2">
    <source>
        <dbReference type="ARBA" id="ARBA00004335"/>
    </source>
</evidence>
<feature type="compositionally biased region" description="Acidic residues" evidence="31">
    <location>
        <begin position="1943"/>
        <end position="1957"/>
    </location>
</feature>
<feature type="region of interest" description="Disordered" evidence="31">
    <location>
        <begin position="1444"/>
        <end position="1481"/>
    </location>
</feature>
<keyword evidence="25" id="KW-0131">Cell cycle</keyword>
<evidence type="ECO:0000313" key="35">
    <source>
        <dbReference type="Ensembl" id="ENSUMAP00000030118"/>
    </source>
</evidence>
<proteinExistence type="inferred from homology"/>
<evidence type="ECO:0000256" key="1">
    <source>
        <dbReference type="ARBA" id="ARBA00004186"/>
    </source>
</evidence>
<dbReference type="Pfam" id="PF25481">
    <property type="entry name" value="Nucleoprot-TPR"/>
    <property type="match status" value="1"/>
</dbReference>
<feature type="region of interest" description="Disordered" evidence="31">
    <location>
        <begin position="1885"/>
        <end position="1970"/>
    </location>
</feature>
<evidence type="ECO:0000256" key="6">
    <source>
        <dbReference type="ARBA" id="ARBA00005274"/>
    </source>
</evidence>
<evidence type="ECO:0000256" key="12">
    <source>
        <dbReference type="ARBA" id="ARBA00022553"/>
    </source>
</evidence>
<evidence type="ECO:0000256" key="11">
    <source>
        <dbReference type="ARBA" id="ARBA00022490"/>
    </source>
</evidence>
<keyword evidence="21" id="KW-0906">Nuclear pore complex</keyword>
<dbReference type="GeneTree" id="ENSGT00730000111014"/>
<feature type="coiled-coil region" evidence="30">
    <location>
        <begin position="931"/>
        <end position="1004"/>
    </location>
</feature>
<feature type="coiled-coil region" evidence="30">
    <location>
        <begin position="405"/>
        <end position="465"/>
    </location>
</feature>
<keyword evidence="17" id="KW-0653">Protein transport</keyword>
<evidence type="ECO:0000259" key="33">
    <source>
        <dbReference type="Pfam" id="PF25481"/>
    </source>
</evidence>
<feature type="compositionally biased region" description="Basic and acidic residues" evidence="31">
    <location>
        <begin position="1444"/>
        <end position="1456"/>
    </location>
</feature>
<dbReference type="GO" id="GO:0034399">
    <property type="term" value="C:nuclear periphery"/>
    <property type="evidence" value="ECO:0007669"/>
    <property type="project" value="UniProtKB-ARBA"/>
</dbReference>
<evidence type="ECO:0000256" key="8">
    <source>
        <dbReference type="ARBA" id="ARBA00022448"/>
    </source>
</evidence>
<comment type="similarity">
    <text evidence="6">Belongs to the TPR family.</text>
</comment>
<dbReference type="GO" id="GO:0000776">
    <property type="term" value="C:kinetochore"/>
    <property type="evidence" value="ECO:0007669"/>
    <property type="project" value="UniProtKB-KW"/>
</dbReference>
<evidence type="ECO:0000256" key="26">
    <source>
        <dbReference type="ARBA" id="ARBA00023328"/>
    </source>
</evidence>
<keyword evidence="22" id="KW-0472">Membrane</keyword>
<dbReference type="Ensembl" id="ENSUMAT00000035589.1">
    <property type="protein sequence ID" value="ENSUMAP00000030118.1"/>
    <property type="gene ID" value="ENSUMAG00000020898.1"/>
</dbReference>
<evidence type="ECO:0000256" key="23">
    <source>
        <dbReference type="ARBA" id="ARBA00023212"/>
    </source>
</evidence>
<keyword evidence="16" id="KW-0995">Kinetochore</keyword>
<evidence type="ECO:0000256" key="5">
    <source>
        <dbReference type="ARBA" id="ARBA00004629"/>
    </source>
</evidence>
<evidence type="ECO:0000259" key="34">
    <source>
        <dbReference type="Pfam" id="PF25785"/>
    </source>
</evidence>
<feature type="compositionally biased region" description="Low complexity" evidence="31">
    <location>
        <begin position="1931"/>
        <end position="1941"/>
    </location>
</feature>
<sequence length="2005" mass="228173">VRTNERLSQELEYLTEDFKRQNEKLKESNATKGDLQLKLDELQASDVSVKYREKRLEQEKELLHNQNTWLNTELKTKTDELLALGREKGNEILELKCNLENKKEEVSRMEEQMNGLKTSNENLQKHVEELLTKLKEAKEQQASMEEKFHNELNAHIKLSNLYKSAADDSEAKSNELTRAVDELHKLLKEAGEVEESKDQMKKEMLEKIGKLEKELENANDLLSATKRKGAILSEEELAAMSPTAAAVAKIVKPGMKLTELYNAYVETQDQLLLEKLENKRINKYLDEIVKEVEAKAPILKRQREEYERAQKAVASLSVKLEQAMKEIQRLQEDTDKANKHSSVLERDNQRMEVQIKDLSQQIRVLLMELEEARGNHVIRDEEVSSADISSSSEVISQHLVSYRNIEELQQQNQRLLVALRELGETREREEQETTSSKIAELQLKLENALTELEQLRESRQHQMQLVDSIVRQRDMYRILLSQTTGVAIPLQGSLDDISLASTPKRSSTSQTASTPAPVPVIESAEAIEAKAALKQEIFENYKKEKADNEKIQNEQLEKLQDQITDLRSQNTKISTQLDFASKRYEMLQDNVEGYRREITSLHERNQKLTATTQKQEQIINTMTQDLRGANEKLAVAEVRAENLKKEKEMLKLSEVRLSQQRESLLAEQRGQNLLLTNLQTIQGILERSETETKQRLSSQIEKLEHEISHLKKKLENEVEQRHTLTRNLDVQLLDTKRQLDTETNLHLNTKELLKNAQKEIATLKQHLSNMEVQLASQSSQRTEDVDDLLSQLRQAEEQVNDLKERLKTSTSNVEQYRAMVTSLEESLNKEKQVTEEVRKNIEVRLKESAEFQTQLEKKLMEVEKEKQELQDDKRKAIESMEQQVIKNTDQPYDFLTLCQWGNNFLQAKIAVEAQNKYERELMLHAADVEALQAAKEQVSKMASVRQHLEETTQKAESQLLECKASWEERERMLKDEVSKCMSRCEDLEKQNRLLHDQIEKLSDKVVASVKEGVQGPLNVSLNEEGKSQEQILEILRFIRREKEIAETRFEVAQVESLRYRQRVELLERELQELQDSLNAEREKVQVTAKTMAQHEELMKKTETMNVVMETNKMLREEKERLEQDLQQMQAKVRKLELDILPLQEANAELSEKSGMLQAEKKLLEEDVKRWKARNQHLVSQQKDPDTEEYRKLLSEKEVHTKRIQQLTEEIGRLKAEIARSNASLTNNQNLIQSLKEDLNKVRTEKETIQKDLDAKIIDIQEKVKTITQVKKIGRRYKTQYEELKAQQDKSSGDHQEQHVSVQEMQELKETLNQAETKAKSLESQIENLQKTLSEKEAEARNLQEQTVQLQSELSRLRQDLQDRTTQEEQLRQQITEKEEKTRKAIVAAKSKIAHLADQLTKENEELKQRNGALDQQKDELDVRMTALKSQYEGRISRLERELREHQERHLEQRDEPQEPTNKVVNPPTANIKPTPVVSTPSKVTAAAMAGNKSTPRASIRPMVTPATVTNPTTTPTATVMPTTQVESQEAMQSEGPVEHVPVFGSTSGSVRSTSPNVQPSIPQPILTVQQQTQATAFVQPTQQSHPQIEPANQELSPNIVEVVQSSPVERPSTSTAVFGTVSATPSSSLPKRTREEEEDSTIEASDQVSDDTVEMPLPKKLKSVTPVGTEIFFFTWALVSQDYEEDEEDDDDDEDDTGMGDEGEDSNEGTGSADGNDGYEADDAELACYHCNKLYLLVLGSCFIACFLKTNVIPFLTQRIQMTRRQSVGRGLQLTPGIGGMQHFFDDEDRTVPSTPTLVVPHRTDGFAEAIHSPQVAGVPRFRFGPPEDMPQTSSSHSDLGQLASQGGLGMYETPLFLAHEEESGGRSVPTTPLQVAAPVTVFTESTTSDASEHASQSVPMVTTSTGTLSTTNETATGDDGDEVFVEAESEGISSEAGLEIDSQQEEEPVQASDESDLPSTSQDPPSSSSVGKFLLFSTTQLIHQTCLQKMILLVKIDHSFFPLN</sequence>
<evidence type="ECO:0000256" key="22">
    <source>
        <dbReference type="ARBA" id="ARBA00023136"/>
    </source>
</evidence>
<evidence type="ECO:0000256" key="7">
    <source>
        <dbReference type="ARBA" id="ARBA00019789"/>
    </source>
</evidence>
<dbReference type="GO" id="GO:0006606">
    <property type="term" value="P:protein import into nucleus"/>
    <property type="evidence" value="ECO:0007669"/>
    <property type="project" value="InterPro"/>
</dbReference>
<keyword evidence="8" id="KW-0813">Transport</keyword>
<dbReference type="InterPro" id="IPR012929">
    <property type="entry name" value="Nucleoprot-TPR/MLP1-2_dom"/>
</dbReference>
<dbReference type="GO" id="GO:0031965">
    <property type="term" value="C:nuclear membrane"/>
    <property type="evidence" value="ECO:0007669"/>
    <property type="project" value="UniProtKB-SubCell"/>
</dbReference>
<keyword evidence="11" id="KW-0963">Cytoplasm</keyword>